<reference evidence="9 10" key="1">
    <citation type="submission" date="2016-12" db="EMBL/GenBank/DDBJ databases">
        <title>Discovery of methanogenic haloarchaea.</title>
        <authorList>
            <person name="Sorokin D.Y."/>
            <person name="Makarova K.S."/>
            <person name="Abbas B."/>
            <person name="Ferrer M."/>
            <person name="Golyshin P.N."/>
        </authorList>
    </citation>
    <scope>NUCLEOTIDE SEQUENCE [LARGE SCALE GENOMIC DNA]</scope>
    <source>
        <strain evidence="9">AMET1</strain>
    </source>
</reference>
<dbReference type="InterPro" id="IPR006399">
    <property type="entry name" value="Ribfl_synth_arc"/>
</dbReference>
<evidence type="ECO:0000256" key="8">
    <source>
        <dbReference type="NCBIfam" id="TIGR01506"/>
    </source>
</evidence>
<keyword evidence="10" id="KW-1185">Reference proteome</keyword>
<evidence type="ECO:0000256" key="5">
    <source>
        <dbReference type="ARBA" id="ARBA00013950"/>
    </source>
</evidence>
<evidence type="ECO:0000256" key="2">
    <source>
        <dbReference type="ARBA" id="ARBA00004887"/>
    </source>
</evidence>
<sequence length="167" mass="18227">MLSYVGVFMGVGGKLKVGVADTTFARYDMASDAIDEIRQRASVEVERYTVPGIKDLPVASKKLIDEEGVDLVLAFGMPGPEEIDKMCADQASNGLIQAQLMTNTHVLEVFVHEDECSSDKELAGLAERRAREHGRNAVKLLLKPEHLTREAGMGEREGGPDVGPLFR</sequence>
<dbReference type="SUPFAM" id="SSF52121">
    <property type="entry name" value="Lumazine synthase"/>
    <property type="match status" value="1"/>
</dbReference>
<dbReference type="PIRSF" id="PIRSF015750">
    <property type="entry name" value="Ribfl_synth_arc"/>
    <property type="match status" value="1"/>
</dbReference>
<protein>
    <recommendedName>
        <fullName evidence="5 8">Riboflavin synthase</fullName>
        <ecNumber evidence="4 8">2.5.1.9</ecNumber>
    </recommendedName>
</protein>
<dbReference type="CDD" id="cd09210">
    <property type="entry name" value="Riboflavin_synthase_archaeal"/>
    <property type="match status" value="1"/>
</dbReference>
<dbReference type="Proteomes" id="UP000195137">
    <property type="component" value="Unassembled WGS sequence"/>
</dbReference>
<dbReference type="Pfam" id="PF00885">
    <property type="entry name" value="DMRL_synthase"/>
    <property type="match status" value="1"/>
</dbReference>
<dbReference type="EC" id="2.5.1.9" evidence="4 8"/>
<gene>
    <name evidence="9" type="ORF">AMET1_0667</name>
</gene>
<dbReference type="AlphaFoldDB" id="A0A1Y3GI05"/>
<name>A0A1Y3GI05_9EURY</name>
<dbReference type="Gene3D" id="3.40.50.960">
    <property type="entry name" value="Lumazine/riboflavin synthase"/>
    <property type="match status" value="1"/>
</dbReference>
<dbReference type="GO" id="GO:0009349">
    <property type="term" value="C:riboflavin synthase complex"/>
    <property type="evidence" value="ECO:0007669"/>
    <property type="project" value="InterPro"/>
</dbReference>
<dbReference type="GO" id="GO:0009231">
    <property type="term" value="P:riboflavin biosynthetic process"/>
    <property type="evidence" value="ECO:0007669"/>
    <property type="project" value="UniProtKB-UniPathway"/>
</dbReference>
<evidence type="ECO:0000256" key="6">
    <source>
        <dbReference type="ARBA" id="ARBA00022619"/>
    </source>
</evidence>
<dbReference type="InterPro" id="IPR002180">
    <property type="entry name" value="LS/RS"/>
</dbReference>
<comment type="pathway">
    <text evidence="2">Cofactor biosynthesis; riboflavin biosynthesis; riboflavin from 2-hydroxy-3-oxobutyl phosphate and 5-amino-6-(D-ribitylamino)uracil: step 2/2.</text>
</comment>
<comment type="similarity">
    <text evidence="3">Belongs to the DMRL synthase family.</text>
</comment>
<dbReference type="NCBIfam" id="TIGR01506">
    <property type="entry name" value="ribC_arch"/>
    <property type="match status" value="1"/>
</dbReference>
<evidence type="ECO:0000256" key="1">
    <source>
        <dbReference type="ARBA" id="ARBA00000968"/>
    </source>
</evidence>
<evidence type="ECO:0000256" key="7">
    <source>
        <dbReference type="ARBA" id="ARBA00022679"/>
    </source>
</evidence>
<dbReference type="EMBL" id="MRZU01000003">
    <property type="protein sequence ID" value="OUJ19016.1"/>
    <property type="molecule type" value="Genomic_DNA"/>
</dbReference>
<evidence type="ECO:0000256" key="3">
    <source>
        <dbReference type="ARBA" id="ARBA00007424"/>
    </source>
</evidence>
<keyword evidence="7" id="KW-0808">Transferase</keyword>
<accession>A0A1Y3GI05</accession>
<keyword evidence="6" id="KW-0686">Riboflavin biosynthesis</keyword>
<evidence type="ECO:0000256" key="4">
    <source>
        <dbReference type="ARBA" id="ARBA00012827"/>
    </source>
</evidence>
<dbReference type="UniPathway" id="UPA00275">
    <property type="reaction ID" value="UER00405"/>
</dbReference>
<evidence type="ECO:0000313" key="10">
    <source>
        <dbReference type="Proteomes" id="UP000195137"/>
    </source>
</evidence>
<organism evidence="9 10">
    <name type="scientific">Methanonatronarchaeum thermophilum</name>
    <dbReference type="NCBI Taxonomy" id="1927129"/>
    <lineage>
        <taxon>Archaea</taxon>
        <taxon>Methanobacteriati</taxon>
        <taxon>Methanobacteriota</taxon>
        <taxon>Methanonatronarchaeia</taxon>
        <taxon>Methanonatronarchaeales</taxon>
        <taxon>Methanonatronarchaeaceae</taxon>
        <taxon>Methanonatronarchaeum</taxon>
    </lineage>
</organism>
<evidence type="ECO:0000313" key="9">
    <source>
        <dbReference type="EMBL" id="OUJ19016.1"/>
    </source>
</evidence>
<dbReference type="InterPro" id="IPR036467">
    <property type="entry name" value="LS/RS_sf"/>
</dbReference>
<proteinExistence type="inferred from homology"/>
<comment type="catalytic activity">
    <reaction evidence="1">
        <text>2 6,7-dimethyl-8-(1-D-ribityl)lumazine + H(+) = 5-amino-6-(D-ribitylamino)uracil + riboflavin</text>
        <dbReference type="Rhea" id="RHEA:20772"/>
        <dbReference type="ChEBI" id="CHEBI:15378"/>
        <dbReference type="ChEBI" id="CHEBI:15934"/>
        <dbReference type="ChEBI" id="CHEBI:57986"/>
        <dbReference type="ChEBI" id="CHEBI:58201"/>
        <dbReference type="EC" id="2.5.1.9"/>
    </reaction>
</comment>
<comment type="caution">
    <text evidence="9">The sequence shown here is derived from an EMBL/GenBank/DDBJ whole genome shotgun (WGS) entry which is preliminary data.</text>
</comment>
<dbReference type="GO" id="GO:0004746">
    <property type="term" value="F:riboflavin synthase activity"/>
    <property type="evidence" value="ECO:0007669"/>
    <property type="project" value="UniProtKB-UniRule"/>
</dbReference>